<evidence type="ECO:0000259" key="6">
    <source>
        <dbReference type="PROSITE" id="PS50949"/>
    </source>
</evidence>
<name>A0AAQ1P4W4_9PSED</name>
<dbReference type="CDD" id="cd07377">
    <property type="entry name" value="WHTH_GntR"/>
    <property type="match status" value="1"/>
</dbReference>
<dbReference type="InterPro" id="IPR036390">
    <property type="entry name" value="WH_DNA-bd_sf"/>
</dbReference>
<protein>
    <submittedName>
        <fullName evidence="7">GntR family transcriptional regulator</fullName>
    </submittedName>
</protein>
<comment type="caution">
    <text evidence="7">The sequence shown here is derived from an EMBL/GenBank/DDBJ whole genome shotgun (WGS) entry which is preliminary data.</text>
</comment>
<dbReference type="PANTHER" id="PTHR46577:SF1">
    <property type="entry name" value="HTH-TYPE TRANSCRIPTIONAL REGULATORY PROTEIN GABR"/>
    <property type="match status" value="1"/>
</dbReference>
<gene>
    <name evidence="7" type="ORF">JV551A3_V1_480011</name>
</gene>
<comment type="similarity">
    <text evidence="1">In the C-terminal section; belongs to the class-I pyridoxal-phosphate-dependent aminotransferase family.</text>
</comment>
<dbReference type="CDD" id="cd00609">
    <property type="entry name" value="AAT_like"/>
    <property type="match status" value="1"/>
</dbReference>
<dbReference type="EMBL" id="OPYN01000048">
    <property type="protein sequence ID" value="SPO59262.1"/>
    <property type="molecule type" value="Genomic_DNA"/>
</dbReference>
<dbReference type="Pfam" id="PF00155">
    <property type="entry name" value="Aminotran_1_2"/>
    <property type="match status" value="1"/>
</dbReference>
<dbReference type="GO" id="GO:0030170">
    <property type="term" value="F:pyridoxal phosphate binding"/>
    <property type="evidence" value="ECO:0007669"/>
    <property type="project" value="InterPro"/>
</dbReference>
<evidence type="ECO:0000313" key="7">
    <source>
        <dbReference type="EMBL" id="SPO59262.1"/>
    </source>
</evidence>
<dbReference type="GO" id="GO:0003677">
    <property type="term" value="F:DNA binding"/>
    <property type="evidence" value="ECO:0007669"/>
    <property type="project" value="UniProtKB-KW"/>
</dbReference>
<dbReference type="PANTHER" id="PTHR46577">
    <property type="entry name" value="HTH-TYPE TRANSCRIPTIONAL REGULATORY PROTEIN GABR"/>
    <property type="match status" value="1"/>
</dbReference>
<dbReference type="SMART" id="SM00345">
    <property type="entry name" value="HTH_GNTR"/>
    <property type="match status" value="1"/>
</dbReference>
<dbReference type="GO" id="GO:0003700">
    <property type="term" value="F:DNA-binding transcription factor activity"/>
    <property type="evidence" value="ECO:0007669"/>
    <property type="project" value="InterPro"/>
</dbReference>
<keyword evidence="4" id="KW-0238">DNA-binding</keyword>
<dbReference type="Proteomes" id="UP000294335">
    <property type="component" value="Unassembled WGS sequence"/>
</dbReference>
<dbReference type="InterPro" id="IPR004839">
    <property type="entry name" value="Aminotransferase_I/II_large"/>
</dbReference>
<dbReference type="Pfam" id="PF00392">
    <property type="entry name" value="GntR"/>
    <property type="match status" value="1"/>
</dbReference>
<evidence type="ECO:0000256" key="4">
    <source>
        <dbReference type="ARBA" id="ARBA00023125"/>
    </source>
</evidence>
<evidence type="ECO:0000256" key="5">
    <source>
        <dbReference type="ARBA" id="ARBA00023163"/>
    </source>
</evidence>
<sequence>MTLAPASEANIMMHSWKAALDAARIGESKYKILVQAVTSEIERGVLVHDQRLPPQRQVADALGISVQTVTNAYKELERQGLVRCEIGRGSFVSRRMSDRVSDDIIDLPERTLVDFSITRILHTQVHERIWRDTCAELAVEEEQPWIHAYRPIAGFESHREAAVRWLGGLGMQVERDDVLVTNGAAHAIFLALASLAGPDDVVLCEGLTDHGVIGNSQVLGFTLKGLEMDREGINPEHFEDICSNERVTALVCTPNLNNPTVSLMPDSRRQEIAEIARRFGVHIIEDDVYGPLLGGSHARPLSSYAPELSFYCTSMTKSVLTGLRVGYLAMPKRLALRTESILRVNSWMATPLVAEIASRWINDGRAAQLVALQRTLLGERQALLREYLGEYVRGQHAHALGAWLNIPERWEVDSLVRALRRRQIAVTPPEPFLVRGTPRPRAVRLCVGAECSDAKLRQALGYMRELFGQYPQIHEL</sequence>
<dbReference type="InterPro" id="IPR015424">
    <property type="entry name" value="PyrdxlP-dep_Trfase"/>
</dbReference>
<organism evidence="7 8">
    <name type="scientific">Pseudomonas inefficax</name>
    <dbReference type="NCBI Taxonomy" id="2078786"/>
    <lineage>
        <taxon>Bacteria</taxon>
        <taxon>Pseudomonadati</taxon>
        <taxon>Pseudomonadota</taxon>
        <taxon>Gammaproteobacteria</taxon>
        <taxon>Pseudomonadales</taxon>
        <taxon>Pseudomonadaceae</taxon>
        <taxon>Pseudomonas</taxon>
    </lineage>
</organism>
<dbReference type="SUPFAM" id="SSF46785">
    <property type="entry name" value="Winged helix' DNA-binding domain"/>
    <property type="match status" value="1"/>
</dbReference>
<accession>A0AAQ1P4W4</accession>
<feature type="domain" description="HTH gntR-type" evidence="6">
    <location>
        <begin position="27"/>
        <end position="95"/>
    </location>
</feature>
<dbReference type="Gene3D" id="3.40.640.10">
    <property type="entry name" value="Type I PLP-dependent aspartate aminotransferase-like (Major domain)"/>
    <property type="match status" value="1"/>
</dbReference>
<evidence type="ECO:0000256" key="2">
    <source>
        <dbReference type="ARBA" id="ARBA00022898"/>
    </source>
</evidence>
<keyword evidence="5" id="KW-0804">Transcription</keyword>
<proteinExistence type="inferred from homology"/>
<dbReference type="SUPFAM" id="SSF53383">
    <property type="entry name" value="PLP-dependent transferases"/>
    <property type="match status" value="1"/>
</dbReference>
<evidence type="ECO:0000256" key="1">
    <source>
        <dbReference type="ARBA" id="ARBA00005384"/>
    </source>
</evidence>
<dbReference type="InterPro" id="IPR000524">
    <property type="entry name" value="Tscrpt_reg_HTH_GntR"/>
</dbReference>
<dbReference type="InterPro" id="IPR015422">
    <property type="entry name" value="PyrdxlP-dep_Trfase_small"/>
</dbReference>
<evidence type="ECO:0000313" key="8">
    <source>
        <dbReference type="Proteomes" id="UP000294335"/>
    </source>
</evidence>
<dbReference type="InterPro" id="IPR051446">
    <property type="entry name" value="HTH_trans_reg/aminotransferase"/>
</dbReference>
<keyword evidence="2" id="KW-0663">Pyridoxal phosphate</keyword>
<dbReference type="InterPro" id="IPR015421">
    <property type="entry name" value="PyrdxlP-dep_Trfase_major"/>
</dbReference>
<dbReference type="Gene3D" id="1.10.10.10">
    <property type="entry name" value="Winged helix-like DNA-binding domain superfamily/Winged helix DNA-binding domain"/>
    <property type="match status" value="1"/>
</dbReference>
<keyword evidence="3" id="KW-0805">Transcription regulation</keyword>
<evidence type="ECO:0000256" key="3">
    <source>
        <dbReference type="ARBA" id="ARBA00023015"/>
    </source>
</evidence>
<dbReference type="InterPro" id="IPR036388">
    <property type="entry name" value="WH-like_DNA-bd_sf"/>
</dbReference>
<reference evidence="7 8" key="1">
    <citation type="submission" date="2018-02" db="EMBL/GenBank/DDBJ databases">
        <authorList>
            <person name="Dubost A."/>
        </authorList>
    </citation>
    <scope>NUCLEOTIDE SEQUENCE [LARGE SCALE GENOMIC DNA]</scope>
    <source>
        <strain evidence="8">JV551A3</strain>
    </source>
</reference>
<keyword evidence="8" id="KW-1185">Reference proteome</keyword>
<dbReference type="AlphaFoldDB" id="A0AAQ1P4W4"/>
<dbReference type="Gene3D" id="3.90.1150.10">
    <property type="entry name" value="Aspartate Aminotransferase, domain 1"/>
    <property type="match status" value="1"/>
</dbReference>
<dbReference type="PROSITE" id="PS50949">
    <property type="entry name" value="HTH_GNTR"/>
    <property type="match status" value="1"/>
</dbReference>